<name>A0ABV1EZF4_9BACI</name>
<dbReference type="PANTHER" id="PTHR40064">
    <property type="entry name" value="MEMBRANE PROTEIN-RELATED"/>
    <property type="match status" value="1"/>
</dbReference>
<keyword evidence="5 6" id="KW-0472">Membrane</keyword>
<keyword evidence="2" id="KW-1003">Cell membrane</keyword>
<feature type="domain" description="Putative aromatic acid exporter C-terminal" evidence="7">
    <location>
        <begin position="157"/>
        <end position="322"/>
    </location>
</feature>
<evidence type="ECO:0000256" key="5">
    <source>
        <dbReference type="ARBA" id="ARBA00023136"/>
    </source>
</evidence>
<evidence type="ECO:0000313" key="9">
    <source>
        <dbReference type="Proteomes" id="UP001465426"/>
    </source>
</evidence>
<dbReference type="InterPro" id="IPR038323">
    <property type="entry name" value="ArAE_1_C_sf"/>
</dbReference>
<proteinExistence type="predicted"/>
<dbReference type="Pfam" id="PF11728">
    <property type="entry name" value="ArAE_1_C"/>
    <property type="match status" value="1"/>
</dbReference>
<dbReference type="Proteomes" id="UP001465426">
    <property type="component" value="Unassembled WGS sequence"/>
</dbReference>
<evidence type="ECO:0000256" key="3">
    <source>
        <dbReference type="ARBA" id="ARBA00022692"/>
    </source>
</evidence>
<protein>
    <submittedName>
        <fullName evidence="8">Aromatic acid exporter family protein</fullName>
    </submittedName>
</protein>
<comment type="subcellular location">
    <subcellularLocation>
        <location evidence="1">Cell membrane</location>
        <topology evidence="1">Multi-pass membrane protein</topology>
    </subcellularLocation>
</comment>
<keyword evidence="4 6" id="KW-1133">Transmembrane helix</keyword>
<dbReference type="Pfam" id="PF06081">
    <property type="entry name" value="ArAE_1"/>
    <property type="match status" value="1"/>
</dbReference>
<evidence type="ECO:0000313" key="8">
    <source>
        <dbReference type="EMBL" id="MEQ2466464.1"/>
    </source>
</evidence>
<evidence type="ECO:0000256" key="2">
    <source>
        <dbReference type="ARBA" id="ARBA00022475"/>
    </source>
</evidence>
<dbReference type="Gene3D" id="1.20.120.940">
    <property type="entry name" value="Putative aromatic acid exporter, C-terminal domain"/>
    <property type="match status" value="1"/>
</dbReference>
<reference evidence="8 9" key="1">
    <citation type="submission" date="2024-03" db="EMBL/GenBank/DDBJ databases">
        <title>Human intestinal bacterial collection.</title>
        <authorList>
            <person name="Pauvert C."/>
            <person name="Hitch T.C.A."/>
            <person name="Clavel T."/>
        </authorList>
    </citation>
    <scope>NUCLEOTIDE SEQUENCE [LARGE SCALE GENOMIC DNA]</scope>
    <source>
        <strain evidence="8 9">CLA-SR-H024</strain>
    </source>
</reference>
<dbReference type="PANTHER" id="PTHR40064:SF1">
    <property type="entry name" value="MEMBRANE PROTEIN"/>
    <property type="match status" value="1"/>
</dbReference>
<accession>A0ABV1EZF4</accession>
<evidence type="ECO:0000259" key="7">
    <source>
        <dbReference type="Pfam" id="PF11728"/>
    </source>
</evidence>
<dbReference type="InterPro" id="IPR052984">
    <property type="entry name" value="UPF0421"/>
</dbReference>
<feature type="transmembrane region" description="Helical" evidence="6">
    <location>
        <begin position="127"/>
        <end position="149"/>
    </location>
</feature>
<dbReference type="InterPro" id="IPR021062">
    <property type="entry name" value="ArAE_1_C"/>
</dbReference>
<dbReference type="RefSeq" id="WP_349204908.1">
    <property type="nucleotide sequence ID" value="NZ_JBBMFN010000028.1"/>
</dbReference>
<evidence type="ECO:0000256" key="1">
    <source>
        <dbReference type="ARBA" id="ARBA00004651"/>
    </source>
</evidence>
<comment type="caution">
    <text evidence="8">The sequence shown here is derived from an EMBL/GenBank/DDBJ whole genome shotgun (WGS) entry which is preliminary data.</text>
</comment>
<keyword evidence="9" id="KW-1185">Reference proteome</keyword>
<feature type="transmembrane region" description="Helical" evidence="6">
    <location>
        <begin position="88"/>
        <end position="107"/>
    </location>
</feature>
<dbReference type="InterPro" id="IPR010343">
    <property type="entry name" value="ArAE_1"/>
</dbReference>
<evidence type="ECO:0000256" key="6">
    <source>
        <dbReference type="SAM" id="Phobius"/>
    </source>
</evidence>
<feature type="transmembrane region" description="Helical" evidence="6">
    <location>
        <begin position="63"/>
        <end position="81"/>
    </location>
</feature>
<organism evidence="8 9">
    <name type="scientific">Niallia hominis</name>
    <dbReference type="NCBI Taxonomy" id="3133173"/>
    <lineage>
        <taxon>Bacteria</taxon>
        <taxon>Bacillati</taxon>
        <taxon>Bacillota</taxon>
        <taxon>Bacilli</taxon>
        <taxon>Bacillales</taxon>
        <taxon>Bacillaceae</taxon>
        <taxon>Niallia</taxon>
    </lineage>
</organism>
<dbReference type="EMBL" id="JBBMFN010000028">
    <property type="protein sequence ID" value="MEQ2466464.1"/>
    <property type="molecule type" value="Genomic_DNA"/>
</dbReference>
<keyword evidence="3 6" id="KW-0812">Transmembrane</keyword>
<evidence type="ECO:0000256" key="4">
    <source>
        <dbReference type="ARBA" id="ARBA00022989"/>
    </source>
</evidence>
<gene>
    <name evidence="8" type="ORF">WMO63_12380</name>
</gene>
<sequence>MQMQRALQKLKKYKIGYRTFKTAVAVSIGISIAQFFHLDFYVSSAIITILCVQNSKKKSLHSAFSRFIACMLAIPFSYIFFEGIAFEPYIIGLLLLLFIPTTVLLKVNEGVVTSTVIILHIYSTNQMSWQVVFNELGLIIIGIGAALLVNSYMPSLDKEMKVHQKDIEQYFKALLMDMVVYLRTKEMKEDFALKFKQASDEVQFAKSVAYRDVENHFSRKENYYYKYFTIREKQLEIISRLFDRIITVETLDNQRELVADFLEELSLCVHSGNTAVLFLSKLQRLEEMIKHDKLPNDWRSFEEQAHVFFVLKELEQYLQIKKSLKVAY</sequence>